<protein>
    <submittedName>
        <fullName evidence="2">Uncharacterized protein</fullName>
    </submittedName>
</protein>
<name>A0AB34K5W4_PRYPA</name>
<gene>
    <name evidence="2" type="ORF">AB1Y20_010112</name>
</gene>
<dbReference type="EMBL" id="JBGBPQ010000002">
    <property type="protein sequence ID" value="KAL1528787.1"/>
    <property type="molecule type" value="Genomic_DNA"/>
</dbReference>
<keyword evidence="3" id="KW-1185">Reference proteome</keyword>
<proteinExistence type="predicted"/>
<feature type="compositionally biased region" description="Polar residues" evidence="1">
    <location>
        <begin position="213"/>
        <end position="237"/>
    </location>
</feature>
<evidence type="ECO:0000256" key="1">
    <source>
        <dbReference type="SAM" id="MobiDB-lite"/>
    </source>
</evidence>
<organism evidence="2 3">
    <name type="scientific">Prymnesium parvum</name>
    <name type="common">Toxic golden alga</name>
    <dbReference type="NCBI Taxonomy" id="97485"/>
    <lineage>
        <taxon>Eukaryota</taxon>
        <taxon>Haptista</taxon>
        <taxon>Haptophyta</taxon>
        <taxon>Prymnesiophyceae</taxon>
        <taxon>Prymnesiales</taxon>
        <taxon>Prymnesiaceae</taxon>
        <taxon>Prymnesium</taxon>
    </lineage>
</organism>
<evidence type="ECO:0000313" key="2">
    <source>
        <dbReference type="EMBL" id="KAL1528787.1"/>
    </source>
</evidence>
<sequence>MAAELCQQLRALLLPGENEEPRTWAVHVRPSVASGAGEGVFLEGCCPAGQAVALYGGVSYQVDDLPVMHEIVLRDNSYVLARRDGVLIDGRPHGPSGQIFEAASRRDAAALRTSREALHPFAVGHKVNHPPAGTAPNVTVQPLDLTAEDADLIPLIPTYPFRPPAQGELLKQTAVLVASRRLQDEELWLNYKLRPETKDTWESWYTPVEHNADTPSCSATASTRTSENMAEGTHSCT</sequence>
<dbReference type="Proteomes" id="UP001515480">
    <property type="component" value="Unassembled WGS sequence"/>
</dbReference>
<comment type="caution">
    <text evidence="2">The sequence shown here is derived from an EMBL/GenBank/DDBJ whole genome shotgun (WGS) entry which is preliminary data.</text>
</comment>
<accession>A0AB34K5W4</accession>
<evidence type="ECO:0000313" key="3">
    <source>
        <dbReference type="Proteomes" id="UP001515480"/>
    </source>
</evidence>
<reference evidence="2 3" key="1">
    <citation type="journal article" date="2024" name="Science">
        <title>Giant polyketide synthase enzymes in the biosynthesis of giant marine polyether toxins.</title>
        <authorList>
            <person name="Fallon T.R."/>
            <person name="Shende V.V."/>
            <person name="Wierzbicki I.H."/>
            <person name="Pendleton A.L."/>
            <person name="Watervoot N.F."/>
            <person name="Auber R.P."/>
            <person name="Gonzalez D.J."/>
            <person name="Wisecaver J.H."/>
            <person name="Moore B.S."/>
        </authorList>
    </citation>
    <scope>NUCLEOTIDE SEQUENCE [LARGE SCALE GENOMIC DNA]</scope>
    <source>
        <strain evidence="2 3">12B1</strain>
    </source>
</reference>
<dbReference type="PANTHER" id="PTHR33524:SF1">
    <property type="entry name" value="SET DOMAIN-CONTAINING PROTEIN"/>
    <property type="match status" value="1"/>
</dbReference>
<dbReference type="InterPro" id="IPR040415">
    <property type="entry name" value="SETD9"/>
</dbReference>
<dbReference type="PANTHER" id="PTHR33524">
    <property type="entry name" value="C5ORF35"/>
    <property type="match status" value="1"/>
</dbReference>
<dbReference type="AlphaFoldDB" id="A0AB34K5W4"/>
<feature type="region of interest" description="Disordered" evidence="1">
    <location>
        <begin position="212"/>
        <end position="237"/>
    </location>
</feature>